<evidence type="ECO:0000313" key="1">
    <source>
        <dbReference type="EMBL" id="MFB9231508.1"/>
    </source>
</evidence>
<dbReference type="Proteomes" id="UP001589683">
    <property type="component" value="Unassembled WGS sequence"/>
</dbReference>
<name>A0ABV5JDH7_9RHOB</name>
<comment type="caution">
    <text evidence="1">The sequence shown here is derived from an EMBL/GenBank/DDBJ whole genome shotgun (WGS) entry which is preliminary data.</text>
</comment>
<dbReference type="Gene3D" id="3.40.50.720">
    <property type="entry name" value="NAD(P)-binding Rossmann-like Domain"/>
    <property type="match status" value="1"/>
</dbReference>
<accession>A0ABV5JDH7</accession>
<dbReference type="EMBL" id="JBHMEA010000023">
    <property type="protein sequence ID" value="MFB9231508.1"/>
    <property type="molecule type" value="Genomic_DNA"/>
</dbReference>
<dbReference type="RefSeq" id="WP_246531867.1">
    <property type="nucleotide sequence ID" value="NZ_JAGFNU010000024.1"/>
</dbReference>
<gene>
    <name evidence="1" type="ORF">ACFFUT_06885</name>
</gene>
<sequence>MTGKYAADAVVMVASRVGNDEVYYNLKAREPDWANAGIKSVKLFGDAEASGPIAWSTCAGHRYARELDGEYIGDALSFRREITELAKY</sequence>
<proteinExistence type="predicted"/>
<reference evidence="1 2" key="1">
    <citation type="submission" date="2024-09" db="EMBL/GenBank/DDBJ databases">
        <authorList>
            <person name="Sun Q."/>
            <person name="Mori K."/>
        </authorList>
    </citation>
    <scope>NUCLEOTIDE SEQUENCE [LARGE SCALE GENOMIC DNA]</scope>
    <source>
        <strain evidence="1 2">CECT 8726</strain>
    </source>
</reference>
<organism evidence="1 2">
    <name type="scientific">Pseudohalocynthiibacter aestuariivivens</name>
    <dbReference type="NCBI Taxonomy" id="1591409"/>
    <lineage>
        <taxon>Bacteria</taxon>
        <taxon>Pseudomonadati</taxon>
        <taxon>Pseudomonadota</taxon>
        <taxon>Alphaproteobacteria</taxon>
        <taxon>Rhodobacterales</taxon>
        <taxon>Paracoccaceae</taxon>
        <taxon>Pseudohalocynthiibacter</taxon>
    </lineage>
</organism>
<protein>
    <submittedName>
        <fullName evidence="1">Uncharacterized protein</fullName>
    </submittedName>
</protein>
<evidence type="ECO:0000313" key="2">
    <source>
        <dbReference type="Proteomes" id="UP001589683"/>
    </source>
</evidence>
<keyword evidence="2" id="KW-1185">Reference proteome</keyword>